<dbReference type="EC" id="1.1.1.369" evidence="2"/>
<feature type="domain" description="Gfo/Idh/MocA-like oxidoreductase N-terminal" evidence="1">
    <location>
        <begin position="7"/>
        <end position="125"/>
    </location>
</feature>
<keyword evidence="2" id="KW-0560">Oxidoreductase</keyword>
<dbReference type="SUPFAM" id="SSF55347">
    <property type="entry name" value="Glyceraldehyde-3-phosphate dehydrogenase-like, C-terminal domain"/>
    <property type="match status" value="1"/>
</dbReference>
<dbReference type="SUPFAM" id="SSF51735">
    <property type="entry name" value="NAD(P)-binding Rossmann-fold domains"/>
    <property type="match status" value="1"/>
</dbReference>
<dbReference type="InterPro" id="IPR052515">
    <property type="entry name" value="Gfo/Idh/MocA_Oxidoreductase"/>
</dbReference>
<dbReference type="EMBL" id="CP104013">
    <property type="protein sequence ID" value="UYP46600.1"/>
    <property type="molecule type" value="Genomic_DNA"/>
</dbReference>
<evidence type="ECO:0000313" key="3">
    <source>
        <dbReference type="Proteomes" id="UP001208689"/>
    </source>
</evidence>
<dbReference type="Pfam" id="PF01408">
    <property type="entry name" value="GFO_IDH_MocA"/>
    <property type="match status" value="1"/>
</dbReference>
<proteinExistence type="predicted"/>
<accession>A0ABY6HSV7</accession>
<sequence length="370" mass="42361">MKNRVKRAIIVGIGGHAHAWKKALAIHEDWCLAAIVDTNTDKLENAPSTWGVPETHAYTTMEEAIHFSEEPYDLAIIETPTFSHHVLAMEAIDLGLNVICEKNMACSVDQGRQMVKAAHAHPELCTAIGTQTRYFAQNWTLKKYLLENKDKLEEITSLNLTYLYNWGKTRQGWRRWLKDLFLEDMAPHHLDLIRYLTDMDVVQVKAVNFKPSFSYFKGSSTTYAILALAKPENYDNPDNWIYATYRGDWQKKGELYHRVDMNCVGGEINLLEKAGKKTVSATLFEDPEGFKYQTTEVQNTNDVEFNIKGYTSELYLLEEMSKGINSKGKTQPSTNFKDAFKSFAITQGIIESYETNKAVFLPKYWKNLPI</sequence>
<keyword evidence="3" id="KW-1185">Reference proteome</keyword>
<organism evidence="2 3">
    <name type="scientific">Candidatus Lokiarchaeum ossiferum</name>
    <dbReference type="NCBI Taxonomy" id="2951803"/>
    <lineage>
        <taxon>Archaea</taxon>
        <taxon>Promethearchaeati</taxon>
        <taxon>Promethearchaeota</taxon>
        <taxon>Promethearchaeia</taxon>
        <taxon>Promethearchaeales</taxon>
        <taxon>Promethearchaeaceae</taxon>
        <taxon>Candidatus Lokiarchaeum</taxon>
    </lineage>
</organism>
<dbReference type="Proteomes" id="UP001208689">
    <property type="component" value="Chromosome"/>
</dbReference>
<evidence type="ECO:0000313" key="2">
    <source>
        <dbReference type="EMBL" id="UYP46600.1"/>
    </source>
</evidence>
<dbReference type="Gene3D" id="3.40.50.720">
    <property type="entry name" value="NAD(P)-binding Rossmann-like Domain"/>
    <property type="match status" value="1"/>
</dbReference>
<gene>
    <name evidence="2" type="ORF">NEF87_002885</name>
</gene>
<evidence type="ECO:0000259" key="1">
    <source>
        <dbReference type="Pfam" id="PF01408"/>
    </source>
</evidence>
<dbReference type="PANTHER" id="PTHR43249:SF1">
    <property type="entry name" value="D-GLUCOSIDE 3-DEHYDROGENASE"/>
    <property type="match status" value="1"/>
</dbReference>
<dbReference type="Gene3D" id="3.30.360.10">
    <property type="entry name" value="Dihydrodipicolinate Reductase, domain 2"/>
    <property type="match status" value="1"/>
</dbReference>
<reference evidence="2" key="1">
    <citation type="submission" date="2022-09" db="EMBL/GenBank/DDBJ databases">
        <title>Actin cytoskeleton and complex cell architecture in an #Asgard archaeon.</title>
        <authorList>
            <person name="Ponce Toledo R.I."/>
            <person name="Schleper C."/>
            <person name="Rodrigues Oliveira T."/>
            <person name="Wollweber F."/>
            <person name="Xu J."/>
            <person name="Rittmann S."/>
            <person name="Klingl A."/>
            <person name="Pilhofer M."/>
        </authorList>
    </citation>
    <scope>NUCLEOTIDE SEQUENCE</scope>
    <source>
        <strain evidence="2">B-35</strain>
    </source>
</reference>
<dbReference type="InterPro" id="IPR000683">
    <property type="entry name" value="Gfo/Idh/MocA-like_OxRdtase_N"/>
</dbReference>
<dbReference type="GO" id="GO:0016491">
    <property type="term" value="F:oxidoreductase activity"/>
    <property type="evidence" value="ECO:0007669"/>
    <property type="project" value="UniProtKB-KW"/>
</dbReference>
<name>A0ABY6HSV7_9ARCH</name>
<dbReference type="InterPro" id="IPR036291">
    <property type="entry name" value="NAD(P)-bd_dom_sf"/>
</dbReference>
<dbReference type="PANTHER" id="PTHR43249">
    <property type="entry name" value="UDP-N-ACETYL-2-AMINO-2-DEOXY-D-GLUCURONATE OXIDASE"/>
    <property type="match status" value="1"/>
</dbReference>
<protein>
    <submittedName>
        <fullName evidence="2">Inositol 2-dehydrogenase/D-chiro-inositol 3-dehydrogenase</fullName>
        <ecNumber evidence="2">1.1.1.369</ecNumber>
    </submittedName>
</protein>